<evidence type="ECO:0000256" key="5">
    <source>
        <dbReference type="ARBA" id="ARBA00023002"/>
    </source>
</evidence>
<protein>
    <recommendedName>
        <fullName evidence="7">Catalase-related peroxidase</fullName>
        <ecNumber evidence="7">1.11.1.-</ecNumber>
    </recommendedName>
</protein>
<dbReference type="Proteomes" id="UP001374803">
    <property type="component" value="Chromosome"/>
</dbReference>
<organism evidence="9 10">
    <name type="scientific">Pendulispora rubella</name>
    <dbReference type="NCBI Taxonomy" id="2741070"/>
    <lineage>
        <taxon>Bacteria</taxon>
        <taxon>Pseudomonadati</taxon>
        <taxon>Myxococcota</taxon>
        <taxon>Myxococcia</taxon>
        <taxon>Myxococcales</taxon>
        <taxon>Sorangiineae</taxon>
        <taxon>Pendulisporaceae</taxon>
        <taxon>Pendulispora</taxon>
    </lineage>
</organism>
<dbReference type="EMBL" id="CP089983">
    <property type="protein sequence ID" value="WXB06246.1"/>
    <property type="molecule type" value="Genomic_DNA"/>
</dbReference>
<evidence type="ECO:0000256" key="3">
    <source>
        <dbReference type="ARBA" id="ARBA00022617"/>
    </source>
</evidence>
<evidence type="ECO:0000256" key="1">
    <source>
        <dbReference type="ARBA" id="ARBA00005329"/>
    </source>
</evidence>
<sequence>MDNQGSLMSNDMPDDAVTVDGMTARQAIDRIETAGRPRPHDRRLHARGAVYDARFVPTGHVAGLTRATHLTTETEAVIRFSNGSPKIDADDRIKGIRGMAVKFLSDGRAVADLVAANFRVFPSNTPEGFIDLVEAMAAASAADGTLADRAKSKIAAVGKIAGVLAHHPESRAGLKTFIARQPPASFATCRYDGLHAFFLVDAEGHRRAFRYRLVPQLGEIELEAAHASTLTPDFLLGELDARLNAGPVSFTLVFQLAEEGDPTNDPSIAWPEHRPLLPAGYLHVQRRSARNDEWERHVFDPTRVAPGVELSEDPVLRFRPHAYSVSAERRST</sequence>
<evidence type="ECO:0000256" key="6">
    <source>
        <dbReference type="ARBA" id="ARBA00023004"/>
    </source>
</evidence>
<keyword evidence="5 7" id="KW-0560">Oxidoreductase</keyword>
<comment type="cofactor">
    <cofactor evidence="7">
        <name>heme</name>
        <dbReference type="ChEBI" id="CHEBI:30413"/>
    </cofactor>
</comment>
<dbReference type="Gene3D" id="1.20.1280.120">
    <property type="match status" value="1"/>
</dbReference>
<keyword evidence="10" id="KW-1185">Reference proteome</keyword>
<dbReference type="PROSITE" id="PS51402">
    <property type="entry name" value="CATALASE_3"/>
    <property type="match status" value="1"/>
</dbReference>
<proteinExistence type="inferred from homology"/>
<accession>A0ABZ2L5M7</accession>
<keyword evidence="2 7" id="KW-0575">Peroxidase</keyword>
<comment type="similarity">
    <text evidence="1 7">Belongs to the catalase family.</text>
</comment>
<dbReference type="InterPro" id="IPR020835">
    <property type="entry name" value="Catalase_sf"/>
</dbReference>
<evidence type="ECO:0000259" key="8">
    <source>
        <dbReference type="SMART" id="SM01060"/>
    </source>
</evidence>
<reference evidence="9" key="1">
    <citation type="submission" date="2021-12" db="EMBL/GenBank/DDBJ databases">
        <title>Discovery of the Pendulisporaceae a myxobacterial family with distinct sporulation behavior and unique specialized metabolism.</title>
        <authorList>
            <person name="Garcia R."/>
            <person name="Popoff A."/>
            <person name="Bader C.D."/>
            <person name="Loehr J."/>
            <person name="Walesch S."/>
            <person name="Walt C."/>
            <person name="Boldt J."/>
            <person name="Bunk B."/>
            <person name="Haeckl F.J.F.P.J."/>
            <person name="Gunesch A.P."/>
            <person name="Birkelbach J."/>
            <person name="Nuebel U."/>
            <person name="Pietschmann T."/>
            <person name="Bach T."/>
            <person name="Mueller R."/>
        </authorList>
    </citation>
    <scope>NUCLEOTIDE SEQUENCE</scope>
    <source>
        <strain evidence="9">MSr11367</strain>
    </source>
</reference>
<evidence type="ECO:0000256" key="4">
    <source>
        <dbReference type="ARBA" id="ARBA00022723"/>
    </source>
</evidence>
<dbReference type="InterPro" id="IPR018028">
    <property type="entry name" value="Catalase"/>
</dbReference>
<evidence type="ECO:0000256" key="7">
    <source>
        <dbReference type="PIRNR" id="PIRNR000296"/>
    </source>
</evidence>
<evidence type="ECO:0000313" key="9">
    <source>
        <dbReference type="EMBL" id="WXB06246.1"/>
    </source>
</evidence>
<keyword evidence="6 7" id="KW-0408">Iron</keyword>
<keyword evidence="4 7" id="KW-0479">Metal-binding</keyword>
<dbReference type="PIRSF" id="PIRSF000296">
    <property type="entry name" value="SrpA"/>
    <property type="match status" value="1"/>
</dbReference>
<keyword evidence="3 7" id="KW-0349">Heme</keyword>
<dbReference type="EC" id="1.11.1.-" evidence="7"/>
<dbReference type="PRINTS" id="PR00067">
    <property type="entry name" value="CATALASE"/>
</dbReference>
<dbReference type="InterPro" id="IPR024168">
    <property type="entry name" value="Catalase_SrpA-type_pred"/>
</dbReference>
<name>A0ABZ2L5M7_9BACT</name>
<dbReference type="RefSeq" id="WP_394835895.1">
    <property type="nucleotide sequence ID" value="NZ_CP089983.1"/>
</dbReference>
<comment type="function">
    <text evidence="7">Has an organic peroxide-dependent peroxidase activity.</text>
</comment>
<dbReference type="SMART" id="SM01060">
    <property type="entry name" value="Catalase"/>
    <property type="match status" value="1"/>
</dbReference>
<dbReference type="PANTHER" id="PTHR11465">
    <property type="entry name" value="CATALASE"/>
    <property type="match status" value="1"/>
</dbReference>
<dbReference type="Pfam" id="PF00199">
    <property type="entry name" value="Catalase"/>
    <property type="match status" value="1"/>
</dbReference>
<dbReference type="PANTHER" id="PTHR11465:SF9">
    <property type="entry name" value="CATALASE"/>
    <property type="match status" value="1"/>
</dbReference>
<gene>
    <name evidence="9" type="ORF">LVJ94_03165</name>
</gene>
<evidence type="ECO:0000256" key="2">
    <source>
        <dbReference type="ARBA" id="ARBA00022559"/>
    </source>
</evidence>
<dbReference type="InterPro" id="IPR011614">
    <property type="entry name" value="Catalase_core"/>
</dbReference>
<feature type="domain" description="Catalase core" evidence="8">
    <location>
        <begin position="1"/>
        <end position="332"/>
    </location>
</feature>
<evidence type="ECO:0000313" key="10">
    <source>
        <dbReference type="Proteomes" id="UP001374803"/>
    </source>
</evidence>
<dbReference type="Gene3D" id="2.40.180.10">
    <property type="entry name" value="Catalase core domain"/>
    <property type="match status" value="1"/>
</dbReference>
<dbReference type="GO" id="GO:0004096">
    <property type="term" value="F:catalase activity"/>
    <property type="evidence" value="ECO:0007669"/>
    <property type="project" value="UniProtKB-EC"/>
</dbReference>
<dbReference type="SUPFAM" id="SSF56634">
    <property type="entry name" value="Heme-dependent catalase-like"/>
    <property type="match status" value="1"/>
</dbReference>